<evidence type="ECO:0000313" key="8">
    <source>
        <dbReference type="EMBL" id="OSQ40802.1"/>
    </source>
</evidence>
<protein>
    <submittedName>
        <fullName evidence="8">Amino acid ABC transporter substrate-binding protein</fullName>
    </submittedName>
</protein>
<dbReference type="PROSITE" id="PS01039">
    <property type="entry name" value="SBP_BACTERIAL_3"/>
    <property type="match status" value="1"/>
</dbReference>
<keyword evidence="3 5" id="KW-0732">Signal</keyword>
<gene>
    <name evidence="8" type="ORF">TMES_03740</name>
</gene>
<proteinExistence type="inferred from homology"/>
<evidence type="ECO:0000259" key="7">
    <source>
        <dbReference type="SMART" id="SM00079"/>
    </source>
</evidence>
<dbReference type="InterPro" id="IPR001320">
    <property type="entry name" value="Iontro_rcpt_C"/>
</dbReference>
<dbReference type="GO" id="GO:0016020">
    <property type="term" value="C:membrane"/>
    <property type="evidence" value="ECO:0007669"/>
    <property type="project" value="InterPro"/>
</dbReference>
<reference evidence="8 9" key="1">
    <citation type="submission" date="2014-03" db="EMBL/GenBank/DDBJ databases">
        <title>The draft genome sequence of Thalassospira mesophila JCM 18969.</title>
        <authorList>
            <person name="Lai Q."/>
            <person name="Shao Z."/>
        </authorList>
    </citation>
    <scope>NUCLEOTIDE SEQUENCE [LARGE SCALE GENOMIC DNA]</scope>
    <source>
        <strain evidence="8 9">JCM 18969</strain>
    </source>
</reference>
<dbReference type="GO" id="GO:0030288">
    <property type="term" value="C:outer membrane-bounded periplasmic space"/>
    <property type="evidence" value="ECO:0007669"/>
    <property type="project" value="TreeGrafter"/>
</dbReference>
<evidence type="ECO:0000313" key="9">
    <source>
        <dbReference type="Proteomes" id="UP000193391"/>
    </source>
</evidence>
<dbReference type="InterPro" id="IPR001638">
    <property type="entry name" value="Solute-binding_3/MltF_N"/>
</dbReference>
<sequence length="266" mass="29034">MRLKGFVLAGVMALTAIAGSMSHAMAGKLEDIKDRGVIRVGVSLGGEPIGFRDAENNPAGYDVDLAKRLAEKLGVKIEYTDVSGDARVSMLLSDQLDAVIGNLSATLERAKSIDFTIPYNRAGLRVVVQKDSGIKSLDDLAGHKIVVGRGSTGESFIKRRVPDAEMVYTDNFAPDGVLLLKQRRVEAGIEDSSLVDYLAAQEDNLVTMKGLFSNDPIAIGVRKGDPEFLRWMDMFVSDYISSGDYETSYKKWWGDDANPPTLNPLW</sequence>
<dbReference type="GO" id="GO:0015276">
    <property type="term" value="F:ligand-gated monoatomic ion channel activity"/>
    <property type="evidence" value="ECO:0007669"/>
    <property type="project" value="InterPro"/>
</dbReference>
<dbReference type="AlphaFoldDB" id="A0A1Y2L4R2"/>
<dbReference type="PANTHER" id="PTHR30085:SF6">
    <property type="entry name" value="ABC TRANSPORTER GLUTAMINE-BINDING PROTEIN GLNH"/>
    <property type="match status" value="1"/>
</dbReference>
<comment type="similarity">
    <text evidence="1 4">Belongs to the bacterial solute-binding protein 3 family.</text>
</comment>
<comment type="caution">
    <text evidence="8">The sequence shown here is derived from an EMBL/GenBank/DDBJ whole genome shotgun (WGS) entry which is preliminary data.</text>
</comment>
<evidence type="ECO:0000256" key="4">
    <source>
        <dbReference type="RuleBase" id="RU003744"/>
    </source>
</evidence>
<evidence type="ECO:0000256" key="3">
    <source>
        <dbReference type="ARBA" id="ARBA00022729"/>
    </source>
</evidence>
<dbReference type="InterPro" id="IPR051455">
    <property type="entry name" value="Bact_solute-bind_prot3"/>
</dbReference>
<dbReference type="OrthoDB" id="6192933at2"/>
<dbReference type="Gene3D" id="3.40.190.10">
    <property type="entry name" value="Periplasmic binding protein-like II"/>
    <property type="match status" value="2"/>
</dbReference>
<feature type="signal peptide" evidence="5">
    <location>
        <begin position="1"/>
        <end position="26"/>
    </location>
</feature>
<evidence type="ECO:0000256" key="1">
    <source>
        <dbReference type="ARBA" id="ARBA00010333"/>
    </source>
</evidence>
<dbReference type="SUPFAM" id="SSF53850">
    <property type="entry name" value="Periplasmic binding protein-like II"/>
    <property type="match status" value="1"/>
</dbReference>
<accession>A0A1Y2L4R2</accession>
<name>A0A1Y2L4R2_9PROT</name>
<dbReference type="GO" id="GO:0006865">
    <property type="term" value="P:amino acid transport"/>
    <property type="evidence" value="ECO:0007669"/>
    <property type="project" value="TreeGrafter"/>
</dbReference>
<feature type="chain" id="PRO_5011965855" evidence="5">
    <location>
        <begin position="27"/>
        <end position="266"/>
    </location>
</feature>
<dbReference type="PANTHER" id="PTHR30085">
    <property type="entry name" value="AMINO ACID ABC TRANSPORTER PERMEASE"/>
    <property type="match status" value="1"/>
</dbReference>
<dbReference type="RefSeq" id="WP_085579484.1">
    <property type="nucleotide sequence ID" value="NZ_JFKA01000001.1"/>
</dbReference>
<feature type="domain" description="Solute-binding protein family 3/N-terminal" evidence="6">
    <location>
        <begin position="37"/>
        <end position="256"/>
    </location>
</feature>
<evidence type="ECO:0000259" key="6">
    <source>
        <dbReference type="SMART" id="SM00062"/>
    </source>
</evidence>
<dbReference type="SMART" id="SM00062">
    <property type="entry name" value="PBPb"/>
    <property type="match status" value="1"/>
</dbReference>
<dbReference type="GO" id="GO:0005576">
    <property type="term" value="C:extracellular region"/>
    <property type="evidence" value="ECO:0007669"/>
    <property type="project" value="TreeGrafter"/>
</dbReference>
<feature type="domain" description="Ionotropic glutamate receptor C-terminal" evidence="7">
    <location>
        <begin position="37"/>
        <end position="255"/>
    </location>
</feature>
<evidence type="ECO:0000256" key="5">
    <source>
        <dbReference type="SAM" id="SignalP"/>
    </source>
</evidence>
<dbReference type="SMART" id="SM00079">
    <property type="entry name" value="PBPe"/>
    <property type="match status" value="1"/>
</dbReference>
<keyword evidence="9" id="KW-1185">Reference proteome</keyword>
<organism evidence="8 9">
    <name type="scientific">Thalassospira mesophila</name>
    <dbReference type="NCBI Taxonomy" id="1293891"/>
    <lineage>
        <taxon>Bacteria</taxon>
        <taxon>Pseudomonadati</taxon>
        <taxon>Pseudomonadota</taxon>
        <taxon>Alphaproteobacteria</taxon>
        <taxon>Rhodospirillales</taxon>
        <taxon>Thalassospiraceae</taxon>
        <taxon>Thalassospira</taxon>
    </lineage>
</organism>
<dbReference type="Proteomes" id="UP000193391">
    <property type="component" value="Unassembled WGS sequence"/>
</dbReference>
<dbReference type="STRING" id="1293891.TMES_03740"/>
<evidence type="ECO:0000256" key="2">
    <source>
        <dbReference type="ARBA" id="ARBA00022448"/>
    </source>
</evidence>
<dbReference type="InterPro" id="IPR018313">
    <property type="entry name" value="SBP_3_CS"/>
</dbReference>
<keyword evidence="2" id="KW-0813">Transport</keyword>
<dbReference type="EMBL" id="JFKA01000001">
    <property type="protein sequence ID" value="OSQ40802.1"/>
    <property type="molecule type" value="Genomic_DNA"/>
</dbReference>
<dbReference type="Pfam" id="PF00497">
    <property type="entry name" value="SBP_bac_3"/>
    <property type="match status" value="1"/>
</dbReference>